<feature type="domain" description="HTH luxR-type" evidence="5">
    <location>
        <begin position="296"/>
        <end position="361"/>
    </location>
</feature>
<evidence type="ECO:0000256" key="4">
    <source>
        <dbReference type="SAM" id="MobiDB-lite"/>
    </source>
</evidence>
<dbReference type="SMART" id="SM00421">
    <property type="entry name" value="HTH_LUXR"/>
    <property type="match status" value="1"/>
</dbReference>
<dbReference type="SUPFAM" id="SSF46894">
    <property type="entry name" value="C-terminal effector domain of the bipartite response regulators"/>
    <property type="match status" value="1"/>
</dbReference>
<protein>
    <submittedName>
        <fullName evidence="7">Helix-turn-helix transcriptional regulator</fullName>
    </submittedName>
</protein>
<keyword evidence="2" id="KW-0238">DNA-binding</keyword>
<dbReference type="CDD" id="cd06170">
    <property type="entry name" value="LuxR_C_like"/>
    <property type="match status" value="1"/>
</dbReference>
<dbReference type="InterPro" id="IPR016032">
    <property type="entry name" value="Sig_transdc_resp-reg_C-effctor"/>
</dbReference>
<proteinExistence type="predicted"/>
<dbReference type="Pfam" id="PF08448">
    <property type="entry name" value="PAS_4"/>
    <property type="match status" value="1"/>
</dbReference>
<dbReference type="RefSeq" id="WP_398277655.1">
    <property type="nucleotide sequence ID" value="NZ_JBITLV010000002.1"/>
</dbReference>
<evidence type="ECO:0000256" key="3">
    <source>
        <dbReference type="ARBA" id="ARBA00023163"/>
    </source>
</evidence>
<feature type="region of interest" description="Disordered" evidence="4">
    <location>
        <begin position="1"/>
        <end position="41"/>
    </location>
</feature>
<dbReference type="PANTHER" id="PTHR44688:SF25">
    <property type="entry name" value="HTH LUXR-TYPE DOMAIN-CONTAINING PROTEIN"/>
    <property type="match status" value="1"/>
</dbReference>
<feature type="compositionally biased region" description="Basic and acidic residues" evidence="4">
    <location>
        <begin position="1"/>
        <end position="10"/>
    </location>
</feature>
<evidence type="ECO:0000313" key="8">
    <source>
        <dbReference type="Proteomes" id="UP001612915"/>
    </source>
</evidence>
<dbReference type="InterPro" id="IPR000014">
    <property type="entry name" value="PAS"/>
</dbReference>
<dbReference type="Gene3D" id="3.30.450.20">
    <property type="entry name" value="PAS domain"/>
    <property type="match status" value="2"/>
</dbReference>
<comment type="caution">
    <text evidence="7">The sequence shown here is derived from an EMBL/GenBank/DDBJ whole genome shotgun (WGS) entry which is preliminary data.</text>
</comment>
<evidence type="ECO:0000259" key="5">
    <source>
        <dbReference type="PROSITE" id="PS50043"/>
    </source>
</evidence>
<dbReference type="InterPro" id="IPR000792">
    <property type="entry name" value="Tscrpt_reg_LuxR_C"/>
</dbReference>
<dbReference type="InterPro" id="IPR036388">
    <property type="entry name" value="WH-like_DNA-bd_sf"/>
</dbReference>
<reference evidence="7 8" key="1">
    <citation type="submission" date="2024-10" db="EMBL/GenBank/DDBJ databases">
        <title>The Natural Products Discovery Center: Release of the First 8490 Sequenced Strains for Exploring Actinobacteria Biosynthetic Diversity.</title>
        <authorList>
            <person name="Kalkreuter E."/>
            <person name="Kautsar S.A."/>
            <person name="Yang D."/>
            <person name="Bader C.D."/>
            <person name="Teijaro C.N."/>
            <person name="Fluegel L."/>
            <person name="Davis C.M."/>
            <person name="Simpson J.R."/>
            <person name="Lauterbach L."/>
            <person name="Steele A.D."/>
            <person name="Gui C."/>
            <person name="Meng S."/>
            <person name="Li G."/>
            <person name="Viehrig K."/>
            <person name="Ye F."/>
            <person name="Su P."/>
            <person name="Kiefer A.F."/>
            <person name="Nichols A."/>
            <person name="Cepeda A.J."/>
            <person name="Yan W."/>
            <person name="Fan B."/>
            <person name="Jiang Y."/>
            <person name="Adhikari A."/>
            <person name="Zheng C.-J."/>
            <person name="Schuster L."/>
            <person name="Cowan T.M."/>
            <person name="Smanski M.J."/>
            <person name="Chevrette M.G."/>
            <person name="De Carvalho L.P.S."/>
            <person name="Shen B."/>
        </authorList>
    </citation>
    <scope>NUCLEOTIDE SEQUENCE [LARGE SCALE GENOMIC DNA]</scope>
    <source>
        <strain evidence="7 8">NPDC049639</strain>
    </source>
</reference>
<dbReference type="EMBL" id="JBITLV010000002">
    <property type="protein sequence ID" value="MFI7586951.1"/>
    <property type="molecule type" value="Genomic_DNA"/>
</dbReference>
<dbReference type="InterPro" id="IPR035965">
    <property type="entry name" value="PAS-like_dom_sf"/>
</dbReference>
<keyword evidence="3" id="KW-0804">Transcription</keyword>
<gene>
    <name evidence="7" type="ORF">ACIB24_07735</name>
</gene>
<dbReference type="SUPFAM" id="SSF55785">
    <property type="entry name" value="PYP-like sensor domain (PAS domain)"/>
    <property type="match status" value="2"/>
</dbReference>
<evidence type="ECO:0000256" key="1">
    <source>
        <dbReference type="ARBA" id="ARBA00023015"/>
    </source>
</evidence>
<evidence type="ECO:0000256" key="2">
    <source>
        <dbReference type="ARBA" id="ARBA00023125"/>
    </source>
</evidence>
<dbReference type="NCBIfam" id="TIGR00229">
    <property type="entry name" value="sensory_box"/>
    <property type="match status" value="1"/>
</dbReference>
<feature type="domain" description="PAS" evidence="6">
    <location>
        <begin position="167"/>
        <end position="212"/>
    </location>
</feature>
<evidence type="ECO:0000313" key="7">
    <source>
        <dbReference type="EMBL" id="MFI7586951.1"/>
    </source>
</evidence>
<dbReference type="Pfam" id="PF13188">
    <property type="entry name" value="PAS_8"/>
    <property type="match status" value="1"/>
</dbReference>
<dbReference type="Proteomes" id="UP001612915">
    <property type="component" value="Unassembled WGS sequence"/>
</dbReference>
<accession>A0ABW8AKR8</accession>
<dbReference type="SMART" id="SM00091">
    <property type="entry name" value="PAS"/>
    <property type="match status" value="2"/>
</dbReference>
<evidence type="ECO:0000259" key="6">
    <source>
        <dbReference type="PROSITE" id="PS50112"/>
    </source>
</evidence>
<dbReference type="InterPro" id="IPR013656">
    <property type="entry name" value="PAS_4"/>
</dbReference>
<dbReference type="Pfam" id="PF00196">
    <property type="entry name" value="GerE"/>
    <property type="match status" value="1"/>
</dbReference>
<dbReference type="Gene3D" id="1.10.10.10">
    <property type="entry name" value="Winged helix-like DNA-binding domain superfamily/Winged helix DNA-binding domain"/>
    <property type="match status" value="1"/>
</dbReference>
<name>A0ABW8AKR8_9ACTN</name>
<dbReference type="PROSITE" id="PS50112">
    <property type="entry name" value="PAS"/>
    <property type="match status" value="1"/>
</dbReference>
<organism evidence="7 8">
    <name type="scientific">Spongisporangium articulatum</name>
    <dbReference type="NCBI Taxonomy" id="3362603"/>
    <lineage>
        <taxon>Bacteria</taxon>
        <taxon>Bacillati</taxon>
        <taxon>Actinomycetota</taxon>
        <taxon>Actinomycetes</taxon>
        <taxon>Kineosporiales</taxon>
        <taxon>Kineosporiaceae</taxon>
        <taxon>Spongisporangium</taxon>
    </lineage>
</organism>
<keyword evidence="8" id="KW-1185">Reference proteome</keyword>
<dbReference type="PRINTS" id="PR00038">
    <property type="entry name" value="HTHLUXR"/>
</dbReference>
<sequence length="365" mass="39260">MTKGYERGPDDDVPLTAGQAGGRAAPDEGSGEPPAQAGWHDIPEPWRAFLDAFPDSMIVVNPYRVPVFASEAVEGLSQYARAQLVGHDKIHMAPEYQPAAREAWRIASAGGRASFIGKAVDADGSDVWLDISLTRAPDPVNPGGVVYVTTVRPAEEQMKVSTALGAANSRFYALLDAIDLPVLVIDASMTIRLVSPGAERMFGRPSTSFVDRFLFDAMWIGHAPGQRVTGPDPELLARVRRGKKQDIVRLVETAQGPVTVRITMQQIRPVVDGDLMLVYQPLTSADALARDGLLETARAAAGLTPREGQVLDLLAQGSTVSAMGRELSLSVHTVRGIVQSLLTKLDSRNQVQALVEAVRRNLVSL</sequence>
<dbReference type="PANTHER" id="PTHR44688">
    <property type="entry name" value="DNA-BINDING TRANSCRIPTIONAL ACTIVATOR DEVR_DOSR"/>
    <property type="match status" value="1"/>
</dbReference>
<dbReference type="PROSITE" id="PS50043">
    <property type="entry name" value="HTH_LUXR_2"/>
    <property type="match status" value="1"/>
</dbReference>
<keyword evidence="1" id="KW-0805">Transcription regulation</keyword>